<accession>A0A8S5VA08</accession>
<protein>
    <submittedName>
        <fullName evidence="1">Uncharacterized protein</fullName>
    </submittedName>
</protein>
<proteinExistence type="predicted"/>
<sequence length="33" mass="3898">MHDSRAGVNRNLNEISEERKVSDNGLRFFEETF</sequence>
<name>A0A8S5VA08_9CAUD</name>
<dbReference type="EMBL" id="BK016231">
    <property type="protein sequence ID" value="DAG03548.1"/>
    <property type="molecule type" value="Genomic_DNA"/>
</dbReference>
<reference evidence="1" key="1">
    <citation type="journal article" date="2021" name="Proc. Natl. Acad. Sci. U.S.A.">
        <title>A Catalog of Tens of Thousands of Viruses from Human Metagenomes Reveals Hidden Associations with Chronic Diseases.</title>
        <authorList>
            <person name="Tisza M.J."/>
            <person name="Buck C.B."/>
        </authorList>
    </citation>
    <scope>NUCLEOTIDE SEQUENCE</scope>
    <source>
        <strain evidence="1">CtVOP12</strain>
    </source>
</reference>
<organism evidence="1">
    <name type="scientific">Siphoviridae sp. ctVOP12</name>
    <dbReference type="NCBI Taxonomy" id="2825531"/>
    <lineage>
        <taxon>Viruses</taxon>
        <taxon>Duplodnaviria</taxon>
        <taxon>Heunggongvirae</taxon>
        <taxon>Uroviricota</taxon>
        <taxon>Caudoviricetes</taxon>
    </lineage>
</organism>
<evidence type="ECO:0000313" key="1">
    <source>
        <dbReference type="EMBL" id="DAG03548.1"/>
    </source>
</evidence>